<keyword evidence="3" id="KW-1185">Reference proteome</keyword>
<dbReference type="InterPro" id="IPR043136">
    <property type="entry name" value="B30.2/SPRY_sf"/>
</dbReference>
<dbReference type="SMART" id="SM00449">
    <property type="entry name" value="SPRY"/>
    <property type="match status" value="1"/>
</dbReference>
<dbReference type="Proteomes" id="UP000551758">
    <property type="component" value="Unassembled WGS sequence"/>
</dbReference>
<dbReference type="PANTHER" id="PTHR24103">
    <property type="entry name" value="E3 UBIQUITIN-PROTEIN LIGASE TRIM"/>
    <property type="match status" value="1"/>
</dbReference>
<feature type="domain" description="B30.2/SPRY" evidence="1">
    <location>
        <begin position="87"/>
        <end position="272"/>
    </location>
</feature>
<protein>
    <recommendedName>
        <fullName evidence="1">B30.2/SPRY domain-containing protein</fullName>
    </recommendedName>
</protein>
<dbReference type="InterPro" id="IPR003879">
    <property type="entry name" value="Butyrophylin_SPRY"/>
</dbReference>
<proteinExistence type="predicted"/>
<evidence type="ECO:0000259" key="1">
    <source>
        <dbReference type="PROSITE" id="PS50188"/>
    </source>
</evidence>
<accession>A0A7J7F6U2</accession>
<gene>
    <name evidence="2" type="ORF">HPG69_006635</name>
</gene>
<name>A0A7J7F6U2_DICBM</name>
<comment type="caution">
    <text evidence="2">The sequence shown here is derived from an EMBL/GenBank/DDBJ whole genome shotgun (WGS) entry which is preliminary data.</text>
</comment>
<dbReference type="CDD" id="cd15829">
    <property type="entry name" value="SPRY_PRY_TRIM75"/>
    <property type="match status" value="1"/>
</dbReference>
<dbReference type="SUPFAM" id="SSF49899">
    <property type="entry name" value="Concanavalin A-like lectins/glucanases"/>
    <property type="match status" value="1"/>
</dbReference>
<reference evidence="2 3" key="1">
    <citation type="journal article" date="2020" name="Mol. Biol. Evol.">
        <title>Interspecific Gene Flow and the Evolution of Specialization in Black and White Rhinoceros.</title>
        <authorList>
            <person name="Moodley Y."/>
            <person name="Westbury M.V."/>
            <person name="Russo I.M."/>
            <person name="Gopalakrishnan S."/>
            <person name="Rakotoarivelo A."/>
            <person name="Olsen R.A."/>
            <person name="Prost S."/>
            <person name="Tunstall T."/>
            <person name="Ryder O.A."/>
            <person name="Dalen L."/>
            <person name="Bruford M.W."/>
        </authorList>
    </citation>
    <scope>NUCLEOTIDE SEQUENCE [LARGE SCALE GENOMIC DNA]</scope>
    <source>
        <strain evidence="2">SBR-YM</strain>
        <tissue evidence="2">Skin</tissue>
    </source>
</reference>
<dbReference type="InterPro" id="IPR003877">
    <property type="entry name" value="SPRY_dom"/>
</dbReference>
<dbReference type="Gene3D" id="2.60.120.920">
    <property type="match status" value="1"/>
</dbReference>
<sequence>MIDITKLLHITRSKKNRQEDRHLCEKHNQLLTLFYYISTLKVLLSKAVENSVLSEVELFSQIKNFHRKSEDEMSPSIFSIQLRREGCSFPLQHSALQKIIQKFRVDIILDPETAHPHLMVSEDKKKRKQNVPDFPKRFTVNAVVLSFPYLHSGRHFWEIEVGDQSEWAIRVCKDSLPTKARRPPSVRQGCWRIRLQGDSYDAPGAVPSPLLLEVKPRSIGVFLDYELGEISFYNMTEKSHIYTITDNFTRPLRPYFHVEPDSKPFRICTGTD</sequence>
<dbReference type="FunFam" id="2.60.120.920:FF:000004">
    <property type="entry name" value="Butyrophilin subfamily 1 member A1"/>
    <property type="match status" value="1"/>
</dbReference>
<dbReference type="InterPro" id="IPR035785">
    <property type="entry name" value="SPRY/PRY_TRIM75"/>
</dbReference>
<feature type="non-terminal residue" evidence="2">
    <location>
        <position position="272"/>
    </location>
</feature>
<dbReference type="PROSITE" id="PS50188">
    <property type="entry name" value="B302_SPRY"/>
    <property type="match status" value="1"/>
</dbReference>
<dbReference type="InterPro" id="IPR013320">
    <property type="entry name" value="ConA-like_dom_sf"/>
</dbReference>
<dbReference type="SMART" id="SM00589">
    <property type="entry name" value="PRY"/>
    <property type="match status" value="1"/>
</dbReference>
<dbReference type="AlphaFoldDB" id="A0A7J7F6U2"/>
<evidence type="ECO:0000313" key="2">
    <source>
        <dbReference type="EMBL" id="KAF5923464.1"/>
    </source>
</evidence>
<dbReference type="Pfam" id="PF13765">
    <property type="entry name" value="PRY"/>
    <property type="match status" value="1"/>
</dbReference>
<dbReference type="EMBL" id="JACDTQ010001259">
    <property type="protein sequence ID" value="KAF5923464.1"/>
    <property type="molecule type" value="Genomic_DNA"/>
</dbReference>
<dbReference type="InterPro" id="IPR050143">
    <property type="entry name" value="TRIM/RBCC"/>
</dbReference>
<dbReference type="Pfam" id="PF00622">
    <property type="entry name" value="SPRY"/>
    <property type="match status" value="1"/>
</dbReference>
<dbReference type="PRINTS" id="PR01407">
    <property type="entry name" value="BUTYPHLNCDUF"/>
</dbReference>
<dbReference type="InterPro" id="IPR006574">
    <property type="entry name" value="PRY"/>
</dbReference>
<organism evidence="2 3">
    <name type="scientific">Diceros bicornis minor</name>
    <name type="common">South-central black rhinoceros</name>
    <dbReference type="NCBI Taxonomy" id="77932"/>
    <lineage>
        <taxon>Eukaryota</taxon>
        <taxon>Metazoa</taxon>
        <taxon>Chordata</taxon>
        <taxon>Craniata</taxon>
        <taxon>Vertebrata</taxon>
        <taxon>Euteleostomi</taxon>
        <taxon>Mammalia</taxon>
        <taxon>Eutheria</taxon>
        <taxon>Laurasiatheria</taxon>
        <taxon>Perissodactyla</taxon>
        <taxon>Rhinocerotidae</taxon>
        <taxon>Diceros</taxon>
    </lineage>
</organism>
<evidence type="ECO:0000313" key="3">
    <source>
        <dbReference type="Proteomes" id="UP000551758"/>
    </source>
</evidence>
<dbReference type="InterPro" id="IPR001870">
    <property type="entry name" value="B30.2/SPRY"/>
</dbReference>